<dbReference type="Gene3D" id="1.10.1790.10">
    <property type="entry name" value="PRD domain"/>
    <property type="match status" value="1"/>
</dbReference>
<keyword evidence="3" id="KW-1185">Reference proteome</keyword>
<dbReference type="Pfam" id="PF00874">
    <property type="entry name" value="PRD"/>
    <property type="match status" value="1"/>
</dbReference>
<dbReference type="EMBL" id="CP011280">
    <property type="protein sequence ID" value="AKC95007.1"/>
    <property type="molecule type" value="Genomic_DNA"/>
</dbReference>
<dbReference type="InterPro" id="IPR036634">
    <property type="entry name" value="PRD_sf"/>
</dbReference>
<dbReference type="InterPro" id="IPR011608">
    <property type="entry name" value="PRD"/>
</dbReference>
<evidence type="ECO:0000313" key="2">
    <source>
        <dbReference type="EMBL" id="AKC95007.1"/>
    </source>
</evidence>
<dbReference type="GO" id="GO:0006355">
    <property type="term" value="P:regulation of DNA-templated transcription"/>
    <property type="evidence" value="ECO:0007669"/>
    <property type="project" value="InterPro"/>
</dbReference>
<dbReference type="PROSITE" id="PS51372">
    <property type="entry name" value="PRD_2"/>
    <property type="match status" value="1"/>
</dbReference>
<dbReference type="SUPFAM" id="SSF63520">
    <property type="entry name" value="PTS-regulatory domain, PRD"/>
    <property type="match status" value="1"/>
</dbReference>
<evidence type="ECO:0000313" key="3">
    <source>
        <dbReference type="Proteomes" id="UP000033103"/>
    </source>
</evidence>
<dbReference type="PATRIC" id="fig|1069640.6.peg.15"/>
<dbReference type="RefSeq" id="WP_046328113.1">
    <property type="nucleotide sequence ID" value="NZ_CP011280.1"/>
</dbReference>
<evidence type="ECO:0000259" key="1">
    <source>
        <dbReference type="PROSITE" id="PS51372"/>
    </source>
</evidence>
<dbReference type="Proteomes" id="UP000033103">
    <property type="component" value="Chromosome"/>
</dbReference>
<feature type="domain" description="PRD" evidence="1">
    <location>
        <begin position="16"/>
        <end position="121"/>
    </location>
</feature>
<dbReference type="OrthoDB" id="3192572at2"/>
<reference evidence="2 3" key="1">
    <citation type="journal article" date="2012" name="BMC Genomics">
        <title>Genomic sequence analysis and characterization of Sneathia amnii sp. nov.</title>
        <authorList>
            <consortium name="Vaginal Microbiome Consortium (additional members)"/>
            <person name="Harwich M.D.Jr."/>
            <person name="Serrano M.G."/>
            <person name="Fettweis J.M."/>
            <person name="Alves J.M."/>
            <person name="Reimers M.A."/>
            <person name="Buck G.A."/>
            <person name="Jefferson K.K."/>
        </authorList>
    </citation>
    <scope>NUCLEOTIDE SEQUENCE [LARGE SCALE GENOMIC DNA]</scope>
    <source>
        <strain evidence="2 3">SN35</strain>
    </source>
</reference>
<dbReference type="KEGG" id="sns:VC03_00125"/>
<dbReference type="HOGENOM" id="CLU_146117_1_0_0"/>
<dbReference type="STRING" id="187101.VC03_00125"/>
<organism evidence="2 3">
    <name type="scientific">Sneathia vaginalis</name>
    <dbReference type="NCBI Taxonomy" id="187101"/>
    <lineage>
        <taxon>Bacteria</taxon>
        <taxon>Fusobacteriati</taxon>
        <taxon>Fusobacteriota</taxon>
        <taxon>Fusobacteriia</taxon>
        <taxon>Fusobacteriales</taxon>
        <taxon>Leptotrichiaceae</taxon>
        <taxon>Sneathia</taxon>
    </lineage>
</organism>
<sequence>MNELINRLNLLLKSGVLHEENMKTVLNMLNYLKEKYDLNLTEENSSMLVTHIAMYLERKDKESIEGLDIDSLNELKESKKYTLALQIIQNLEKDVLGPINDSEKTFILAHLINFLEGVDRV</sequence>
<proteinExistence type="predicted"/>
<gene>
    <name evidence="2" type="ORF">VC03_00125</name>
</gene>
<name>A0A0E3Z983_9FUSO</name>
<accession>A0A0E3Z983</accession>
<dbReference type="AlphaFoldDB" id="A0A0E3Z983"/>
<protein>
    <recommendedName>
        <fullName evidence="1">PRD domain-containing protein</fullName>
    </recommendedName>
</protein>